<dbReference type="AlphaFoldDB" id="A0A2S7IQG8"/>
<keyword evidence="5" id="KW-1185">Reference proteome</keyword>
<proteinExistence type="predicted"/>
<gene>
    <name evidence="4" type="ORF">C5O19_09940</name>
</gene>
<keyword evidence="2" id="KW-0326">Glycosidase</keyword>
<dbReference type="Pfam" id="PF10438">
    <property type="entry name" value="Cyc-maltodext_C"/>
    <property type="match status" value="1"/>
</dbReference>
<reference evidence="5" key="1">
    <citation type="submission" date="2018-02" db="EMBL/GenBank/DDBJ databases">
        <title>Genome sequencing of Solimonas sp. HR-BB.</title>
        <authorList>
            <person name="Lee Y."/>
            <person name="Jeon C.O."/>
        </authorList>
    </citation>
    <scope>NUCLEOTIDE SEQUENCE [LARGE SCALE GENOMIC DNA]</scope>
    <source>
        <strain evidence="5">HR-U</strain>
    </source>
</reference>
<dbReference type="PANTHER" id="PTHR10357:SF210">
    <property type="entry name" value="MALTODEXTRIN GLUCOSIDASE"/>
    <property type="match status" value="1"/>
</dbReference>
<protein>
    <submittedName>
        <fullName evidence="4">Alpha-amylase</fullName>
    </submittedName>
</protein>
<dbReference type="Gene3D" id="3.20.20.80">
    <property type="entry name" value="Glycosidases"/>
    <property type="match status" value="1"/>
</dbReference>
<dbReference type="OrthoDB" id="9806009at2"/>
<dbReference type="InterPro" id="IPR014756">
    <property type="entry name" value="Ig_E-set"/>
</dbReference>
<dbReference type="SMART" id="SM00642">
    <property type="entry name" value="Aamy"/>
    <property type="match status" value="1"/>
</dbReference>
<sequence>MFLRISLFCFLLLETLPLFAQGLKIQRINPTNWYVGMKRQQVQLLVYGPNIKGAKVKVNYPSVFVDRVHQVESPNYVFVDLTIGADTKPGTLQLQFSKVFPLTERRNNSTIVNGGREMIVTIPYELKARTARPQTVDSRDFVYLLLPDRFANGDPSNDRFADMADTQLDRNNPFLRHGGDLAGIMKHLDYFKELGVTTLWLNPVIENDQPTTNEGGAMRSSYHGYGFTDHYSVDKRLGGNEAYLKLVAAAHAKGLKIMQDAVYNHVGKNHWLVRDLPAKDWLNQWPQYQNTTYKDQPVVDPYASDYDRKVSQDGWFVPFLPDLNHKNSYVANFLIQHALWSVEYFGIDAWRVDTYFYNDLNFMNTLNQRLLEEHPNLYICGENWVNSVTNQAYFVKNKLNVPWKSNLPGAIDFQIYNASNEALNQNINRWYETLGQDLLYEDPYRNLIFLDNHDLDRFYSVIGENLDKYKMGITFLLTTRGIPQLYYGTELLMKNFKNPSDAEVRKDFPGGFANDPTNKFTAAGRTATENEAFTYVRTLANFRKTSTALQTGKLTQFLPLDGIYAYFRHDTKGTVMILMNANTTKKTIDTDRFRERMNGFSSAKNVLTGARISNVQQIQIPARSSLVLELQ</sequence>
<dbReference type="Pfam" id="PF00128">
    <property type="entry name" value="Alpha-amylase"/>
    <property type="match status" value="1"/>
</dbReference>
<evidence type="ECO:0000256" key="1">
    <source>
        <dbReference type="ARBA" id="ARBA00022801"/>
    </source>
</evidence>
<feature type="domain" description="Glycosyl hydrolase family 13 catalytic" evidence="3">
    <location>
        <begin position="144"/>
        <end position="543"/>
    </location>
</feature>
<dbReference type="SUPFAM" id="SSF51011">
    <property type="entry name" value="Glycosyl hydrolase domain"/>
    <property type="match status" value="1"/>
</dbReference>
<dbReference type="GO" id="GO:0005975">
    <property type="term" value="P:carbohydrate metabolic process"/>
    <property type="evidence" value="ECO:0007669"/>
    <property type="project" value="InterPro"/>
</dbReference>
<dbReference type="InterPro" id="IPR013780">
    <property type="entry name" value="Glyco_hydro_b"/>
</dbReference>
<dbReference type="GO" id="GO:0016798">
    <property type="term" value="F:hydrolase activity, acting on glycosyl bonds"/>
    <property type="evidence" value="ECO:0007669"/>
    <property type="project" value="UniProtKB-KW"/>
</dbReference>
<dbReference type="InterPro" id="IPR015171">
    <property type="entry name" value="Cyc-maltodext_N"/>
</dbReference>
<organism evidence="4 5">
    <name type="scientific">Siphonobacter curvatus</name>
    <dbReference type="NCBI Taxonomy" id="2094562"/>
    <lineage>
        <taxon>Bacteria</taxon>
        <taxon>Pseudomonadati</taxon>
        <taxon>Bacteroidota</taxon>
        <taxon>Cytophagia</taxon>
        <taxon>Cytophagales</taxon>
        <taxon>Cytophagaceae</taxon>
        <taxon>Siphonobacter</taxon>
    </lineage>
</organism>
<dbReference type="InterPro" id="IPR013783">
    <property type="entry name" value="Ig-like_fold"/>
</dbReference>
<dbReference type="InterPro" id="IPR017853">
    <property type="entry name" value="GH"/>
</dbReference>
<evidence type="ECO:0000313" key="4">
    <source>
        <dbReference type="EMBL" id="PQA59919.1"/>
    </source>
</evidence>
<dbReference type="CDD" id="cd11340">
    <property type="entry name" value="AmyAc_bac_CMD_like_3"/>
    <property type="match status" value="1"/>
</dbReference>
<name>A0A2S7IQG8_9BACT</name>
<dbReference type="SUPFAM" id="SSF51445">
    <property type="entry name" value="(Trans)glycosidases"/>
    <property type="match status" value="1"/>
</dbReference>
<evidence type="ECO:0000313" key="5">
    <source>
        <dbReference type="Proteomes" id="UP000239590"/>
    </source>
</evidence>
<accession>A0A2S7IQG8</accession>
<dbReference type="PANTHER" id="PTHR10357">
    <property type="entry name" value="ALPHA-AMYLASE FAMILY MEMBER"/>
    <property type="match status" value="1"/>
</dbReference>
<dbReference type="Proteomes" id="UP000239590">
    <property type="component" value="Unassembled WGS sequence"/>
</dbReference>
<keyword evidence="1" id="KW-0378">Hydrolase</keyword>
<dbReference type="Pfam" id="PF09087">
    <property type="entry name" value="Cyc-maltodext_N"/>
    <property type="match status" value="1"/>
</dbReference>
<comment type="caution">
    <text evidence="4">The sequence shown here is derived from an EMBL/GenBank/DDBJ whole genome shotgun (WGS) entry which is preliminary data.</text>
</comment>
<evidence type="ECO:0000259" key="3">
    <source>
        <dbReference type="SMART" id="SM00642"/>
    </source>
</evidence>
<dbReference type="SUPFAM" id="SSF81296">
    <property type="entry name" value="E set domains"/>
    <property type="match status" value="1"/>
</dbReference>
<dbReference type="EMBL" id="PTRA01000001">
    <property type="protein sequence ID" value="PQA59919.1"/>
    <property type="molecule type" value="Genomic_DNA"/>
</dbReference>
<dbReference type="Gene3D" id="2.60.40.1180">
    <property type="entry name" value="Golgi alpha-mannosidase II"/>
    <property type="match status" value="1"/>
</dbReference>
<evidence type="ECO:0000256" key="2">
    <source>
        <dbReference type="ARBA" id="ARBA00023295"/>
    </source>
</evidence>
<dbReference type="InterPro" id="IPR019492">
    <property type="entry name" value="Cyclo-malto-dextrinase_C"/>
</dbReference>
<dbReference type="InterPro" id="IPR006047">
    <property type="entry name" value="GH13_cat_dom"/>
</dbReference>
<dbReference type="Gene3D" id="2.60.40.10">
    <property type="entry name" value="Immunoglobulins"/>
    <property type="match status" value="1"/>
</dbReference>